<evidence type="ECO:0000313" key="1">
    <source>
        <dbReference type="EMBL" id="TWP50850.1"/>
    </source>
</evidence>
<comment type="caution">
    <text evidence="1">The sequence shown here is derived from an EMBL/GenBank/DDBJ whole genome shotgun (WGS) entry which is preliminary data.</text>
</comment>
<dbReference type="OrthoDB" id="3697733at2"/>
<dbReference type="Proteomes" id="UP000316639">
    <property type="component" value="Unassembled WGS sequence"/>
</dbReference>
<name>A0A563ET68_9PSEU</name>
<accession>A0A563ET68</accession>
<keyword evidence="2" id="KW-1185">Reference proteome</keyword>
<reference evidence="1 2" key="1">
    <citation type="submission" date="2019-07" db="EMBL/GenBank/DDBJ databases">
        <title>Lentzea xizangensis sp. nov., isolated from Qinghai-Tibetan Plateau Soils.</title>
        <authorList>
            <person name="Huang J."/>
        </authorList>
    </citation>
    <scope>NUCLEOTIDE SEQUENCE [LARGE SCALE GENOMIC DNA]</scope>
    <source>
        <strain evidence="1 2">FXJ1.1311</strain>
    </source>
</reference>
<organism evidence="1 2">
    <name type="scientific">Lentzea tibetensis</name>
    <dbReference type="NCBI Taxonomy" id="2591470"/>
    <lineage>
        <taxon>Bacteria</taxon>
        <taxon>Bacillati</taxon>
        <taxon>Actinomycetota</taxon>
        <taxon>Actinomycetes</taxon>
        <taxon>Pseudonocardiales</taxon>
        <taxon>Pseudonocardiaceae</taxon>
        <taxon>Lentzea</taxon>
    </lineage>
</organism>
<sequence>MRPTGVLTGGPAPTVRSNEVTLYFLSADGALVRRTRVITGEFTVASPLQALLTGPNEQERADGLTTDLPITTAPVEFRDTVVVVPIEVGSLTGSGYAQLSCTATSAGLRVAGTKPGFACDG</sequence>
<dbReference type="RefSeq" id="WP_146353099.1">
    <property type="nucleotide sequence ID" value="NZ_VOBR01000010.1"/>
</dbReference>
<protein>
    <submittedName>
        <fullName evidence="1">Uncharacterized protein</fullName>
    </submittedName>
</protein>
<evidence type="ECO:0000313" key="2">
    <source>
        <dbReference type="Proteomes" id="UP000316639"/>
    </source>
</evidence>
<gene>
    <name evidence="1" type="ORF">FKR81_17315</name>
</gene>
<proteinExistence type="predicted"/>
<dbReference type="AlphaFoldDB" id="A0A563ET68"/>
<dbReference type="EMBL" id="VOBR01000010">
    <property type="protein sequence ID" value="TWP50850.1"/>
    <property type="molecule type" value="Genomic_DNA"/>
</dbReference>